<sequence>MYDNLPQQYLFHGLLFCRGCDTILSGTAEPRELFLVDNCDDLPLGSIIKKATVEYIKPPENWTELGGNSEPIVKLEDDGEHFYFTKRYESGLSRFVDIDANELIADRCISCIRKSDNKKFLTPCFDNQSNRIIWKGDSFQIGSGVFLKPELFEFCELATNHEYDLKNDVDENLYPEYYRKRVDNIKGSNLDTPKPFLLGVIEDISNKKELKITVRLFCRPEETENDQLAYKTDWRIVYWTEKVLNTSFENVCGKCYIIYSDNDDFAIMWSSEGPMRFYFKQKFDLDKKEFCDVPSHGRYGTALGKGGKSKGSDQVKNIDVPPKWPIIQREPLKSMDIFAGCGGLSEGLHQSGICNTQWAIEFELAAAQAFRLNFPNAKVFSEDCNQILKEVLEGKGEERGLPCKGEVEMLVGGPPCQGFSGINRFTAGQHSYFKNSLVSTYLSFCEYYRPKYFMLENVRNFVSFKRSMVLKLTLSCLIKMGYQVTWGILQAGHYGVPQTRRRMIMMAAAPGYTLPKYPEPLHVFNRRTSQLSFVVDGLKYSNGCEWVDTGPYRTITVKDAMGDLPNIPNGCNRLEMPYNSESISHFQKIIRGNNTSHMVRDHICKEMSAMVEARISYIPTSPGSDWRDLPNISIKLKDGTTCSILIYPYKTKKQKAYDPPRGVCACVKNGLCDPTDKQANTLIPWCLPHTGDRHNNWAGLYGRLEWSGFFGTTITNPEPMGKQGRVLHPEQNRVVSVRECARSQGFPDRFIFNGNILDKHRQVGNAVPPPMARALGLEIVKALNTTNSF</sequence>
<evidence type="ECO:0000256" key="9">
    <source>
        <dbReference type="RuleBase" id="RU000417"/>
    </source>
</evidence>
<evidence type="ECO:0000256" key="3">
    <source>
        <dbReference type="ARBA" id="ARBA00022679"/>
    </source>
</evidence>
<dbReference type="FunFam" id="3.40.50.150:FF:000036">
    <property type="entry name" value="DNA (cytosine-5)-methyltransferase"/>
    <property type="match status" value="1"/>
</dbReference>
<evidence type="ECO:0000256" key="6">
    <source>
        <dbReference type="ARBA" id="ARBA00023242"/>
    </source>
</evidence>
<keyword evidence="6" id="KW-0539">Nucleus</keyword>
<dbReference type="GO" id="GO:0032259">
    <property type="term" value="P:methylation"/>
    <property type="evidence" value="ECO:0007669"/>
    <property type="project" value="UniProtKB-KW"/>
</dbReference>
<gene>
    <name evidence="11" type="ORF">ABEB36_012901</name>
</gene>
<dbReference type="Gene3D" id="3.90.120.10">
    <property type="entry name" value="DNA Methylase, subunit A, domain 2"/>
    <property type="match status" value="1"/>
</dbReference>
<dbReference type="Gene3D" id="3.40.50.150">
    <property type="entry name" value="Vaccinia Virus protein VP39"/>
    <property type="match status" value="1"/>
</dbReference>
<comment type="caution">
    <text evidence="11">The sequence shown here is derived from an EMBL/GenBank/DDBJ whole genome shotgun (WGS) entry which is preliminary data.</text>
</comment>
<evidence type="ECO:0000313" key="12">
    <source>
        <dbReference type="Proteomes" id="UP001566132"/>
    </source>
</evidence>
<evidence type="ECO:0000259" key="10">
    <source>
        <dbReference type="PROSITE" id="PS51038"/>
    </source>
</evidence>
<dbReference type="PANTHER" id="PTHR10629">
    <property type="entry name" value="CYTOSINE-SPECIFIC METHYLTRANSFERASE"/>
    <property type="match status" value="1"/>
</dbReference>
<evidence type="ECO:0000256" key="2">
    <source>
        <dbReference type="ARBA" id="ARBA00022603"/>
    </source>
</evidence>
<feature type="domain" description="BAH" evidence="10">
    <location>
        <begin position="1"/>
        <end position="99"/>
    </location>
</feature>
<dbReference type="Proteomes" id="UP001566132">
    <property type="component" value="Unassembled WGS sequence"/>
</dbReference>
<evidence type="ECO:0000256" key="7">
    <source>
        <dbReference type="PROSITE-ProRule" id="PRU01016"/>
    </source>
</evidence>
<dbReference type="GO" id="GO:0005634">
    <property type="term" value="C:nucleus"/>
    <property type="evidence" value="ECO:0007669"/>
    <property type="project" value="UniProtKB-SubCell"/>
</dbReference>
<evidence type="ECO:0000256" key="1">
    <source>
        <dbReference type="ARBA" id="ARBA00004123"/>
    </source>
</evidence>
<organism evidence="11 12">
    <name type="scientific">Hypothenemus hampei</name>
    <name type="common">Coffee berry borer</name>
    <dbReference type="NCBI Taxonomy" id="57062"/>
    <lineage>
        <taxon>Eukaryota</taxon>
        <taxon>Metazoa</taxon>
        <taxon>Ecdysozoa</taxon>
        <taxon>Arthropoda</taxon>
        <taxon>Hexapoda</taxon>
        <taxon>Insecta</taxon>
        <taxon>Pterygota</taxon>
        <taxon>Neoptera</taxon>
        <taxon>Endopterygota</taxon>
        <taxon>Coleoptera</taxon>
        <taxon>Polyphaga</taxon>
        <taxon>Cucujiformia</taxon>
        <taxon>Curculionidae</taxon>
        <taxon>Scolytinae</taxon>
        <taxon>Hypothenemus</taxon>
    </lineage>
</organism>
<dbReference type="Pfam" id="PF01426">
    <property type="entry name" value="BAH"/>
    <property type="match status" value="2"/>
</dbReference>
<name>A0ABD1E656_HYPHA</name>
<comment type="catalytic activity">
    <reaction evidence="9">
        <text>a 2'-deoxycytidine in DNA + S-adenosyl-L-methionine = a 5-methyl-2'-deoxycytidine in DNA + S-adenosyl-L-homocysteine + H(+)</text>
        <dbReference type="Rhea" id="RHEA:13681"/>
        <dbReference type="Rhea" id="RHEA-COMP:11369"/>
        <dbReference type="Rhea" id="RHEA-COMP:11370"/>
        <dbReference type="ChEBI" id="CHEBI:15378"/>
        <dbReference type="ChEBI" id="CHEBI:57856"/>
        <dbReference type="ChEBI" id="CHEBI:59789"/>
        <dbReference type="ChEBI" id="CHEBI:85452"/>
        <dbReference type="ChEBI" id="CHEBI:85454"/>
        <dbReference type="EC" id="2.1.1.37"/>
    </reaction>
</comment>
<evidence type="ECO:0000256" key="4">
    <source>
        <dbReference type="ARBA" id="ARBA00022691"/>
    </source>
</evidence>
<dbReference type="SUPFAM" id="SSF53335">
    <property type="entry name" value="S-adenosyl-L-methionine-dependent methyltransferases"/>
    <property type="match status" value="1"/>
</dbReference>
<dbReference type="InterPro" id="IPR031303">
    <property type="entry name" value="C5_meth_CS"/>
</dbReference>
<dbReference type="Gene3D" id="2.30.30.490">
    <property type="match status" value="2"/>
</dbReference>
<keyword evidence="3 7" id="KW-0808">Transferase</keyword>
<dbReference type="PROSITE" id="PS00095">
    <property type="entry name" value="C5_MTASE_2"/>
    <property type="match status" value="1"/>
</dbReference>
<evidence type="ECO:0000256" key="5">
    <source>
        <dbReference type="ARBA" id="ARBA00023125"/>
    </source>
</evidence>
<protein>
    <recommendedName>
        <fullName evidence="9">Cytosine-specific methyltransferase</fullName>
        <ecNumber evidence="9">2.1.1.37</ecNumber>
    </recommendedName>
</protein>
<keyword evidence="5" id="KW-0238">DNA-binding</keyword>
<dbReference type="FunFam" id="3.90.120.10:FF:000001">
    <property type="entry name" value="DNA (cytosine-5)-methyltransferase"/>
    <property type="match status" value="1"/>
</dbReference>
<dbReference type="PRINTS" id="PR00105">
    <property type="entry name" value="C5METTRFRASE"/>
</dbReference>
<dbReference type="InterPro" id="IPR018117">
    <property type="entry name" value="C5_DNA_meth_AS"/>
</dbReference>
<comment type="subcellular location">
    <subcellularLocation>
        <location evidence="1">Nucleus</location>
    </subcellularLocation>
</comment>
<keyword evidence="12" id="KW-1185">Reference proteome</keyword>
<dbReference type="EC" id="2.1.1.37" evidence="9"/>
<dbReference type="InterPro" id="IPR050390">
    <property type="entry name" value="C5-Methyltransferase"/>
</dbReference>
<feature type="domain" description="BAH" evidence="10">
    <location>
        <begin position="177"/>
        <end position="294"/>
    </location>
</feature>
<dbReference type="PROSITE" id="PS51679">
    <property type="entry name" value="SAM_MT_C5"/>
    <property type="match status" value="1"/>
</dbReference>
<dbReference type="NCBIfam" id="TIGR00675">
    <property type="entry name" value="dcm"/>
    <property type="match status" value="1"/>
</dbReference>
<comment type="similarity">
    <text evidence="7 8">Belongs to the class I-like SAM-binding methyltransferase superfamily. C5-methyltransferase family.</text>
</comment>
<dbReference type="PROSITE" id="PS51038">
    <property type="entry name" value="BAH"/>
    <property type="match status" value="2"/>
</dbReference>
<accession>A0ABD1E656</accession>
<dbReference type="SMART" id="SM00439">
    <property type="entry name" value="BAH"/>
    <property type="match status" value="1"/>
</dbReference>
<proteinExistence type="inferred from homology"/>
<dbReference type="PANTHER" id="PTHR10629:SF52">
    <property type="entry name" value="DNA (CYTOSINE-5)-METHYLTRANSFERASE 1"/>
    <property type="match status" value="1"/>
</dbReference>
<dbReference type="InterPro" id="IPR001025">
    <property type="entry name" value="BAH_dom"/>
</dbReference>
<dbReference type="PROSITE" id="PS00094">
    <property type="entry name" value="C5_MTASE_1"/>
    <property type="match status" value="1"/>
</dbReference>
<dbReference type="AlphaFoldDB" id="A0ABD1E656"/>
<dbReference type="Pfam" id="PF00145">
    <property type="entry name" value="DNA_methylase"/>
    <property type="match status" value="1"/>
</dbReference>
<evidence type="ECO:0000313" key="11">
    <source>
        <dbReference type="EMBL" id="KAL1490162.1"/>
    </source>
</evidence>
<dbReference type="InterPro" id="IPR029063">
    <property type="entry name" value="SAM-dependent_MTases_sf"/>
</dbReference>
<keyword evidence="4 7" id="KW-0949">S-adenosyl-L-methionine</keyword>
<dbReference type="InterPro" id="IPR043151">
    <property type="entry name" value="BAH_sf"/>
</dbReference>
<dbReference type="GO" id="GO:0003677">
    <property type="term" value="F:DNA binding"/>
    <property type="evidence" value="ECO:0007669"/>
    <property type="project" value="UniProtKB-KW"/>
</dbReference>
<keyword evidence="2 7" id="KW-0489">Methyltransferase</keyword>
<reference evidence="11 12" key="1">
    <citation type="submission" date="2024-05" db="EMBL/GenBank/DDBJ databases">
        <title>Genetic variation in Jamaican populations of the coffee berry borer (Hypothenemus hampei).</title>
        <authorList>
            <person name="Errbii M."/>
            <person name="Myrie A."/>
        </authorList>
    </citation>
    <scope>NUCLEOTIDE SEQUENCE [LARGE SCALE GENOMIC DNA]</scope>
    <source>
        <strain evidence="11">JA-Hopewell-2020-01-JO</strain>
        <tissue evidence="11">Whole body</tissue>
    </source>
</reference>
<dbReference type="EMBL" id="JBDJPC010000010">
    <property type="protein sequence ID" value="KAL1490162.1"/>
    <property type="molecule type" value="Genomic_DNA"/>
</dbReference>
<dbReference type="GO" id="GO:0003886">
    <property type="term" value="F:DNA (cytosine-5-)-methyltransferase activity"/>
    <property type="evidence" value="ECO:0007669"/>
    <property type="project" value="UniProtKB-EC"/>
</dbReference>
<feature type="active site" evidence="7">
    <location>
        <position position="416"/>
    </location>
</feature>
<dbReference type="InterPro" id="IPR001525">
    <property type="entry name" value="C5_MeTfrase"/>
</dbReference>
<evidence type="ECO:0000256" key="8">
    <source>
        <dbReference type="RuleBase" id="RU000416"/>
    </source>
</evidence>